<accession>A0A2T1D161</accession>
<dbReference type="AlphaFoldDB" id="A0A2T1D161"/>
<organism evidence="1 2">
    <name type="scientific">Phormidesmis priestleyi ULC007</name>
    <dbReference type="NCBI Taxonomy" id="1920490"/>
    <lineage>
        <taxon>Bacteria</taxon>
        <taxon>Bacillati</taxon>
        <taxon>Cyanobacteriota</taxon>
        <taxon>Cyanophyceae</taxon>
        <taxon>Leptolyngbyales</taxon>
        <taxon>Leptolyngbyaceae</taxon>
        <taxon>Phormidesmis</taxon>
    </lineage>
</organism>
<keyword evidence="2" id="KW-1185">Reference proteome</keyword>
<reference evidence="1 2" key="1">
    <citation type="submission" date="2018-02" db="EMBL/GenBank/DDBJ databases">
        <authorList>
            <person name="Cohen D.B."/>
            <person name="Kent A.D."/>
        </authorList>
    </citation>
    <scope>NUCLEOTIDE SEQUENCE [LARGE SCALE GENOMIC DNA]</scope>
    <source>
        <strain evidence="1 2">ULC007</strain>
    </source>
</reference>
<name>A0A2T1D161_9CYAN</name>
<dbReference type="GO" id="GO:0016740">
    <property type="term" value="F:transferase activity"/>
    <property type="evidence" value="ECO:0007669"/>
    <property type="project" value="UniProtKB-KW"/>
</dbReference>
<evidence type="ECO:0000313" key="1">
    <source>
        <dbReference type="EMBL" id="PSB14210.1"/>
    </source>
</evidence>
<dbReference type="InterPro" id="IPR053205">
    <property type="entry name" value="GHMP_kinase_L-arabinokinase"/>
</dbReference>
<dbReference type="EMBL" id="PVWG01000099">
    <property type="protein sequence ID" value="PSB14210.1"/>
    <property type="molecule type" value="Genomic_DNA"/>
</dbReference>
<proteinExistence type="predicted"/>
<dbReference type="Proteomes" id="UP000238634">
    <property type="component" value="Unassembled WGS sequence"/>
</dbReference>
<reference evidence="1 2" key="2">
    <citation type="submission" date="2018-03" db="EMBL/GenBank/DDBJ databases">
        <title>The ancient ancestry and fast evolution of plastids.</title>
        <authorList>
            <person name="Moore K.R."/>
            <person name="Magnabosco C."/>
            <person name="Momper L."/>
            <person name="Gold D.A."/>
            <person name="Bosak T."/>
            <person name="Fournier G.P."/>
        </authorList>
    </citation>
    <scope>NUCLEOTIDE SEQUENCE [LARGE SCALE GENOMIC DNA]</scope>
    <source>
        <strain evidence="1 2">ULC007</strain>
    </source>
</reference>
<gene>
    <name evidence="1" type="ORF">C7B65_26685</name>
</gene>
<dbReference type="STRING" id="1920490.GCA_001895925_03190"/>
<protein>
    <submittedName>
        <fullName evidence="1">Glycosyl transferase</fullName>
    </submittedName>
</protein>
<evidence type="ECO:0000313" key="2">
    <source>
        <dbReference type="Proteomes" id="UP000238634"/>
    </source>
</evidence>
<dbReference type="PANTHER" id="PTHR38134">
    <property type="entry name" value="SLR1395 PROTEIN"/>
    <property type="match status" value="1"/>
</dbReference>
<dbReference type="PANTHER" id="PTHR38134:SF2">
    <property type="entry name" value="GALACTOKINASE"/>
    <property type="match status" value="1"/>
</dbReference>
<sequence>MPQPILYIAITNHGFGHATRAASVAAKIQELCPEILLILATTAPRSLLEAYIPGDFIHRPRGFDVGVVQSDSLTMDKAATLEKLKEIKANQRSLIASEVNFIKQNRVGLVLADIPPLAAPIAKAAGIPGWMMGNFGWDFIYRAWGGEFIEMADWIGECFSQCDRLFRLPFHEPMGAFPTIVDTGLTGVNPRFDLAELKAKFNLTETPKEKIALMTFGGLGLDRIPYENVQQFPDWTFICFDLSAPELPNLLRIDDRFYRPVDFMPLCGRLISKPGYSTFSEACRLDLPIVSLTREGFAEAPVLLEGIQNYAYHQILAPAEFFQGDWEFLRQPLHAPRQSSSLPKDGNQTIAQAAIDYLIPNH</sequence>
<comment type="caution">
    <text evidence="1">The sequence shown here is derived from an EMBL/GenBank/DDBJ whole genome shotgun (WGS) entry which is preliminary data.</text>
</comment>
<dbReference type="RefSeq" id="WP_073075112.1">
    <property type="nucleotide sequence ID" value="NZ_MPPI01000061.1"/>
</dbReference>
<keyword evidence="1" id="KW-0808">Transferase</keyword>
<dbReference type="OrthoDB" id="503106at2"/>